<protein>
    <recommendedName>
        <fullName evidence="3">Helix-turn-helix domain-containing protein</fullName>
    </recommendedName>
</protein>
<sequence>MKTNAILKKVNQATLEQQHLIALILDAPQSFQEGLSETLSQIKKKKTTMPFLQAIVDVGVEVSKEVSISPELSKKTPLERIVEVLTTPEALSTLAPDDPLAAARLKGVMVKSQLLYEDGQPLTSEQVGSLLGITRQAVDKRRKKGQLLGITLGRRGYLYPVWQFDKGQVLSGFEQVLTELREYDPWTKLMFFKTGDIRLDGDTPLQRLGAGDVEQVVLAASCYGKQLAS</sequence>
<organism evidence="1 2">
    <name type="scientific">Crocosphaera watsonii WH 0003</name>
    <dbReference type="NCBI Taxonomy" id="423471"/>
    <lineage>
        <taxon>Bacteria</taxon>
        <taxon>Bacillati</taxon>
        <taxon>Cyanobacteriota</taxon>
        <taxon>Cyanophyceae</taxon>
        <taxon>Oscillatoriophycideae</taxon>
        <taxon>Chroococcales</taxon>
        <taxon>Aphanothecaceae</taxon>
        <taxon>Crocosphaera</taxon>
    </lineage>
</organism>
<proteinExistence type="predicted"/>
<gene>
    <name evidence="1" type="ORF">CWATWH0003_B343</name>
</gene>
<dbReference type="AlphaFoldDB" id="G5JF06"/>
<evidence type="ECO:0000313" key="1">
    <source>
        <dbReference type="EMBL" id="EHJ09229.1"/>
    </source>
</evidence>
<accession>G5JF06</accession>
<dbReference type="Proteomes" id="UP000003477">
    <property type="component" value="Unassembled WGS sequence"/>
</dbReference>
<evidence type="ECO:0008006" key="3">
    <source>
        <dbReference type="Google" id="ProtNLM"/>
    </source>
</evidence>
<comment type="caution">
    <text evidence="1">The sequence shown here is derived from an EMBL/GenBank/DDBJ whole genome shotgun (WGS) entry which is preliminary data.</text>
</comment>
<dbReference type="GeneID" id="88769293"/>
<dbReference type="RefSeq" id="WP_007313720.1">
    <property type="nucleotide sequence ID" value="NZ_AESD01001123.1"/>
</dbReference>
<dbReference type="PATRIC" id="fig|423471.3.peg.5606"/>
<reference evidence="1 2" key="1">
    <citation type="journal article" date="2011" name="Front. Microbiol.">
        <title>Two Strains of Crocosphaera watsonii with Highly Conserved Genomes are Distinguished by Strain-Specific Features.</title>
        <authorList>
            <person name="Bench S.R."/>
            <person name="Ilikchyan I.N."/>
            <person name="Tripp H.J."/>
            <person name="Zehr J.P."/>
        </authorList>
    </citation>
    <scope>NUCLEOTIDE SEQUENCE [LARGE SCALE GENOMIC DNA]</scope>
    <source>
        <strain evidence="1 2">WH 0003</strain>
    </source>
</reference>
<name>G5JF06_CROWT</name>
<evidence type="ECO:0000313" key="2">
    <source>
        <dbReference type="Proteomes" id="UP000003477"/>
    </source>
</evidence>
<dbReference type="EMBL" id="AESD01001123">
    <property type="protein sequence ID" value="EHJ09229.1"/>
    <property type="molecule type" value="Genomic_DNA"/>
</dbReference>